<keyword evidence="1" id="KW-1133">Transmembrane helix</keyword>
<keyword evidence="1" id="KW-0472">Membrane</keyword>
<evidence type="ECO:0000313" key="3">
    <source>
        <dbReference type="Proteomes" id="UP001500740"/>
    </source>
</evidence>
<sequence length="60" mass="6986">MYLDSILVLSAMFLTPILAILFSFNLIAIIKKTQRNEKTTENTFWVIFSFSLLMWIIALT</sequence>
<evidence type="ECO:0000256" key="1">
    <source>
        <dbReference type="SAM" id="Phobius"/>
    </source>
</evidence>
<dbReference type="RefSeq" id="WP_343783655.1">
    <property type="nucleotide sequence ID" value="NZ_BAAACZ010000018.1"/>
</dbReference>
<name>A0ABN1A2S3_9BACI</name>
<comment type="caution">
    <text evidence="2">The sequence shown here is derived from an EMBL/GenBank/DDBJ whole genome shotgun (WGS) entry which is preliminary data.</text>
</comment>
<feature type="transmembrane region" description="Helical" evidence="1">
    <location>
        <begin position="42"/>
        <end position="59"/>
    </location>
</feature>
<proteinExistence type="predicted"/>
<reference evidence="2 3" key="1">
    <citation type="journal article" date="2019" name="Int. J. Syst. Evol. Microbiol.">
        <title>The Global Catalogue of Microorganisms (GCM) 10K type strain sequencing project: providing services to taxonomists for standard genome sequencing and annotation.</title>
        <authorList>
            <consortium name="The Broad Institute Genomics Platform"/>
            <consortium name="The Broad Institute Genome Sequencing Center for Infectious Disease"/>
            <person name="Wu L."/>
            <person name="Ma J."/>
        </authorList>
    </citation>
    <scope>NUCLEOTIDE SEQUENCE [LARGE SCALE GENOMIC DNA]</scope>
    <source>
        <strain evidence="2 3">JCM 14193</strain>
    </source>
</reference>
<accession>A0ABN1A2S3</accession>
<feature type="transmembrane region" description="Helical" evidence="1">
    <location>
        <begin position="6"/>
        <end position="30"/>
    </location>
</feature>
<dbReference type="Proteomes" id="UP001500740">
    <property type="component" value="Unassembled WGS sequence"/>
</dbReference>
<keyword evidence="3" id="KW-1185">Reference proteome</keyword>
<gene>
    <name evidence="2" type="ORF">GCM10008935_22520</name>
</gene>
<keyword evidence="1" id="KW-0812">Transmembrane</keyword>
<evidence type="ECO:0000313" key="2">
    <source>
        <dbReference type="EMBL" id="GAA0466141.1"/>
    </source>
</evidence>
<organism evidence="2 3">
    <name type="scientific">Alkalibacillus silvisoli</name>
    <dbReference type="NCBI Taxonomy" id="392823"/>
    <lineage>
        <taxon>Bacteria</taxon>
        <taxon>Bacillati</taxon>
        <taxon>Bacillota</taxon>
        <taxon>Bacilli</taxon>
        <taxon>Bacillales</taxon>
        <taxon>Bacillaceae</taxon>
        <taxon>Alkalibacillus</taxon>
    </lineage>
</organism>
<protein>
    <submittedName>
        <fullName evidence="2">Uncharacterized protein</fullName>
    </submittedName>
</protein>
<dbReference type="EMBL" id="BAAACZ010000018">
    <property type="protein sequence ID" value="GAA0466141.1"/>
    <property type="molecule type" value="Genomic_DNA"/>
</dbReference>